<keyword evidence="1" id="KW-0812">Transmembrane</keyword>
<dbReference type="AlphaFoldDB" id="A0A0S2K9L5"/>
<feature type="transmembrane region" description="Helical" evidence="1">
    <location>
        <begin position="106"/>
        <end position="125"/>
    </location>
</feature>
<dbReference type="STRING" id="1249552.PS2015_350"/>
<evidence type="ECO:0000313" key="2">
    <source>
        <dbReference type="EMBL" id="ALO45040.1"/>
    </source>
</evidence>
<gene>
    <name evidence="2" type="ORF">PS2015_350</name>
</gene>
<dbReference type="EMBL" id="CP013189">
    <property type="protein sequence ID" value="ALO45040.1"/>
    <property type="molecule type" value="Genomic_DNA"/>
</dbReference>
<proteinExistence type="predicted"/>
<dbReference type="Proteomes" id="UP000065641">
    <property type="component" value="Chromosome"/>
</dbReference>
<feature type="transmembrane region" description="Helical" evidence="1">
    <location>
        <begin position="76"/>
        <end position="100"/>
    </location>
</feature>
<name>A0A0S2K9L5_9GAMM</name>
<reference evidence="2 3" key="1">
    <citation type="submission" date="2015-11" db="EMBL/GenBank/DDBJ databases">
        <authorList>
            <person name="Zhang Y."/>
            <person name="Guo Z."/>
        </authorList>
    </citation>
    <scope>NUCLEOTIDE SEQUENCE [LARGE SCALE GENOMIC DNA]</scope>
    <source>
        <strain evidence="2 3">KCTC 32221</strain>
    </source>
</reference>
<feature type="transmembrane region" description="Helical" evidence="1">
    <location>
        <begin position="137"/>
        <end position="159"/>
    </location>
</feature>
<evidence type="ECO:0000256" key="1">
    <source>
        <dbReference type="SAM" id="Phobius"/>
    </source>
</evidence>
<dbReference type="OrthoDB" id="9786463at2"/>
<accession>A0A0S2K9L5</accession>
<protein>
    <submittedName>
        <fullName evidence="2">Membrane protein</fullName>
    </submittedName>
</protein>
<keyword evidence="1" id="KW-0472">Membrane</keyword>
<keyword evidence="3" id="KW-1185">Reference proteome</keyword>
<feature type="transmembrane region" description="Helical" evidence="1">
    <location>
        <begin position="12"/>
        <end position="34"/>
    </location>
</feature>
<evidence type="ECO:0000313" key="3">
    <source>
        <dbReference type="Proteomes" id="UP000065641"/>
    </source>
</evidence>
<sequence length="162" mass="17116">MDSLKQYKGLLTGVFFGTGSGVITTLGLIVGLFAGTESLAAVMGGILVIAVSDSMSDAFGIHLSEEARPDSTQKSVWIATTATLITKFTMASTFALPLLFLPLQQAVIICVIWGMLVLTLLSVFIARQQGHSAMPVVAEHLTIGISVIFLSWLVGTGVARLF</sequence>
<dbReference type="RefSeq" id="WP_058020549.1">
    <property type="nucleotide sequence ID" value="NZ_CP013189.1"/>
</dbReference>
<organism evidence="2 3">
    <name type="scientific">Pseudohongiella spirulinae</name>
    <dbReference type="NCBI Taxonomy" id="1249552"/>
    <lineage>
        <taxon>Bacteria</taxon>
        <taxon>Pseudomonadati</taxon>
        <taxon>Pseudomonadota</taxon>
        <taxon>Gammaproteobacteria</taxon>
        <taxon>Pseudomonadales</taxon>
        <taxon>Pseudohongiellaceae</taxon>
        <taxon>Pseudohongiella</taxon>
    </lineage>
</organism>
<dbReference type="KEGG" id="pspi:PS2015_350"/>
<keyword evidence="1" id="KW-1133">Transmembrane helix</keyword>